<organism evidence="3 4">
    <name type="scientific">Angomonas deanei</name>
    <dbReference type="NCBI Taxonomy" id="59799"/>
    <lineage>
        <taxon>Eukaryota</taxon>
        <taxon>Discoba</taxon>
        <taxon>Euglenozoa</taxon>
        <taxon>Kinetoplastea</taxon>
        <taxon>Metakinetoplastina</taxon>
        <taxon>Trypanosomatida</taxon>
        <taxon>Trypanosomatidae</taxon>
        <taxon>Strigomonadinae</taxon>
        <taxon>Angomonas</taxon>
    </lineage>
</organism>
<protein>
    <recommendedName>
        <fullName evidence="2">RUN domain-containing protein</fullName>
    </recommendedName>
</protein>
<dbReference type="EMBL" id="LR877158">
    <property type="protein sequence ID" value="CAD2219438.1"/>
    <property type="molecule type" value="Genomic_DNA"/>
</dbReference>
<feature type="compositionally biased region" description="Polar residues" evidence="1">
    <location>
        <begin position="73"/>
        <end position="93"/>
    </location>
</feature>
<gene>
    <name evidence="3" type="ORF">ADEAN_000694300</name>
</gene>
<sequence>MLHEASQDTSGGHEEEHDARLNQLKQIVRLCYLLLQEVRDTVERYLPQVSDGEKEGVSSAGSTILHRLRQTADAAQQQIREQEQNSTSKRSYNRQVSNATFCSNYASDTFDHREGTPLADIPPRLKQLMDQLEEEQISLYIVEHKEEMTPTVLNAARQYYAGRKKMKASLLYLEAQLQTAIAIPNRALVAVYFQKAKALCYGDDAASGDQSWLQAFFENSEVFSAAKDLMDHPDNSTYSLEEGSVILNSSNSSATSESDSSSSSYDSDLNILSRESSPTANDTAVEKVNDFLETHLSPTTLNSRSIHTLREQLKEILVSPQRTIHFNESGGEILSFSLSIENDKLFRFVHLWCEVLTTNLKPMGVFRKVPLNLYHLCKIMGDMVSADDTLLCPIAGRVAALVERANFFGFPDDSPPVSTLDIIIVTHCLIGGRFLSMFLGETFKLQKSGHGRKVFLENSIYHYEEVILYIVRIAVFMEKYVEFPFKANTNEEKQSLMNFILQERVPEQSVPPAEPVLKQERPSVSVEKEKSVTTTTTTTTITPADRVSQIVKELASCFSYTSNCMANRDSDDGTPVPSNHTAAFDETSPYSKIKQSMREVILPNLVFVLDKGLRPAAGVYTLWEVLRALQGAWQPEGTELEDVGAVHSPSVVSFLSLVELVQALTDEQGRNGKFLRSLSPAAVSTLRLKMFLRECLNRHQLITMIELVFYGSGGLGKELFDIYAYYDPSSCVFSRENNVTEMIVLLKKISLFPFVLLQDSDMQGEAGTTALR</sequence>
<evidence type="ECO:0000256" key="1">
    <source>
        <dbReference type="SAM" id="MobiDB-lite"/>
    </source>
</evidence>
<dbReference type="InterPro" id="IPR004012">
    <property type="entry name" value="Run_dom"/>
</dbReference>
<accession>A0A7G2CHW3</accession>
<evidence type="ECO:0000313" key="4">
    <source>
        <dbReference type="Proteomes" id="UP000515908"/>
    </source>
</evidence>
<dbReference type="PROSITE" id="PS50826">
    <property type="entry name" value="RUN"/>
    <property type="match status" value="1"/>
</dbReference>
<dbReference type="AlphaFoldDB" id="A0A7G2CHW3"/>
<dbReference type="Gene3D" id="1.20.58.900">
    <property type="match status" value="1"/>
</dbReference>
<reference evidence="3 4" key="1">
    <citation type="submission" date="2020-08" db="EMBL/GenBank/DDBJ databases">
        <authorList>
            <person name="Newling K."/>
            <person name="Davey J."/>
            <person name="Forrester S."/>
        </authorList>
    </citation>
    <scope>NUCLEOTIDE SEQUENCE [LARGE SCALE GENOMIC DNA]</scope>
    <source>
        <strain evidence="4">Crithidia deanei Carvalho (ATCC PRA-265)</strain>
    </source>
</reference>
<feature type="region of interest" description="Disordered" evidence="1">
    <location>
        <begin position="510"/>
        <end position="537"/>
    </location>
</feature>
<feature type="compositionally biased region" description="Basic and acidic residues" evidence="1">
    <location>
        <begin position="517"/>
        <end position="531"/>
    </location>
</feature>
<feature type="region of interest" description="Disordered" evidence="1">
    <location>
        <begin position="249"/>
        <end position="268"/>
    </location>
</feature>
<keyword evidence="4" id="KW-1185">Reference proteome</keyword>
<evidence type="ECO:0000259" key="2">
    <source>
        <dbReference type="PROSITE" id="PS50826"/>
    </source>
</evidence>
<dbReference type="VEuPathDB" id="TriTrypDB:ADEAN_000694300"/>
<dbReference type="InterPro" id="IPR037213">
    <property type="entry name" value="Run_dom_sf"/>
</dbReference>
<name>A0A7G2CHW3_9TRYP</name>
<feature type="domain" description="RUN" evidence="2">
    <location>
        <begin position="592"/>
        <end position="761"/>
    </location>
</feature>
<dbReference type="Proteomes" id="UP000515908">
    <property type="component" value="Chromosome 14"/>
</dbReference>
<proteinExistence type="predicted"/>
<feature type="region of interest" description="Disordered" evidence="1">
    <location>
        <begin position="70"/>
        <end position="93"/>
    </location>
</feature>
<evidence type="ECO:0000313" key="3">
    <source>
        <dbReference type="EMBL" id="CAD2219438.1"/>
    </source>
</evidence>